<keyword evidence="1" id="KW-0472">Membrane</keyword>
<accession>A0A9X0UCJ8</accession>
<organism evidence="2 3">
    <name type="scientific">Siccirubricoccus deserti</name>
    <dbReference type="NCBI Taxonomy" id="2013562"/>
    <lineage>
        <taxon>Bacteria</taxon>
        <taxon>Pseudomonadati</taxon>
        <taxon>Pseudomonadota</taxon>
        <taxon>Alphaproteobacteria</taxon>
        <taxon>Acetobacterales</taxon>
        <taxon>Roseomonadaceae</taxon>
        <taxon>Siccirubricoccus</taxon>
    </lineage>
</organism>
<sequence>MATDGGFEAFWPAYLRDHARPATRAVHVGGTLAGAAVLLAGVIAGSWWLMLLAPVLGYGCAWGSHLLVERNRPATFRHPLWSLRGDLRMAWLAVTGRLGAELRRHGL</sequence>
<feature type="transmembrane region" description="Helical" evidence="1">
    <location>
        <begin position="25"/>
        <end position="43"/>
    </location>
</feature>
<name>A0A9X0UCJ8_9PROT</name>
<evidence type="ECO:0000313" key="3">
    <source>
        <dbReference type="Proteomes" id="UP000600101"/>
    </source>
</evidence>
<dbReference type="RefSeq" id="WP_186770088.1">
    <property type="nucleotide sequence ID" value="NZ_JACOMF010000007.1"/>
</dbReference>
<dbReference type="AlphaFoldDB" id="A0A9X0UCJ8"/>
<gene>
    <name evidence="2" type="ORF">H7965_08230</name>
</gene>
<evidence type="ECO:0000256" key="1">
    <source>
        <dbReference type="SAM" id="Phobius"/>
    </source>
</evidence>
<dbReference type="PANTHER" id="PTHR34205">
    <property type="entry name" value="TRANSMEMBRANE PROTEIN"/>
    <property type="match status" value="1"/>
</dbReference>
<proteinExistence type="predicted"/>
<keyword evidence="3" id="KW-1185">Reference proteome</keyword>
<keyword evidence="1" id="KW-0812">Transmembrane</keyword>
<dbReference type="InterPro" id="IPR009305">
    <property type="entry name" value="Mpo1-like"/>
</dbReference>
<dbReference type="PANTHER" id="PTHR34205:SF2">
    <property type="entry name" value="DUF962 DOMAIN-CONTAINING PROTEIN"/>
    <property type="match status" value="1"/>
</dbReference>
<comment type="caution">
    <text evidence="2">The sequence shown here is derived from an EMBL/GenBank/DDBJ whole genome shotgun (WGS) entry which is preliminary data.</text>
</comment>
<evidence type="ECO:0000313" key="2">
    <source>
        <dbReference type="EMBL" id="MBC4015312.1"/>
    </source>
</evidence>
<reference evidence="2" key="1">
    <citation type="submission" date="2020-08" db="EMBL/GenBank/DDBJ databases">
        <authorList>
            <person name="Hu Y."/>
            <person name="Nguyen S.V."/>
            <person name="Li F."/>
            <person name="Fanning S."/>
        </authorList>
    </citation>
    <scope>NUCLEOTIDE SEQUENCE</scope>
    <source>
        <strain evidence="2">SYSU D8009</strain>
    </source>
</reference>
<dbReference type="EMBL" id="JACOMF010000007">
    <property type="protein sequence ID" value="MBC4015312.1"/>
    <property type="molecule type" value="Genomic_DNA"/>
</dbReference>
<dbReference type="Pfam" id="PF06127">
    <property type="entry name" value="Mpo1-like"/>
    <property type="match status" value="1"/>
</dbReference>
<protein>
    <submittedName>
        <fullName evidence="2">DUF962 domain-containing protein</fullName>
    </submittedName>
</protein>
<dbReference type="Proteomes" id="UP000600101">
    <property type="component" value="Unassembled WGS sequence"/>
</dbReference>
<keyword evidence="1" id="KW-1133">Transmembrane helix</keyword>